<dbReference type="AlphaFoldDB" id="A0A1I2RSM1"/>
<keyword evidence="1" id="KW-0812">Transmembrane</keyword>
<protein>
    <submittedName>
        <fullName evidence="2">Uncharacterized protein</fullName>
    </submittedName>
</protein>
<evidence type="ECO:0000313" key="2">
    <source>
        <dbReference type="EMBL" id="SFG43450.1"/>
    </source>
</evidence>
<accession>A0A1I2RSM1</accession>
<dbReference type="Proteomes" id="UP000198724">
    <property type="component" value="Unassembled WGS sequence"/>
</dbReference>
<organism evidence="2 3">
    <name type="scientific">Pontibacter chinhatensis</name>
    <dbReference type="NCBI Taxonomy" id="1436961"/>
    <lineage>
        <taxon>Bacteria</taxon>
        <taxon>Pseudomonadati</taxon>
        <taxon>Bacteroidota</taxon>
        <taxon>Cytophagia</taxon>
        <taxon>Cytophagales</taxon>
        <taxon>Hymenobacteraceae</taxon>
        <taxon>Pontibacter</taxon>
    </lineage>
</organism>
<feature type="transmembrane region" description="Helical" evidence="1">
    <location>
        <begin position="46"/>
        <end position="64"/>
    </location>
</feature>
<proteinExistence type="predicted"/>
<sequence>MYVNLYPGKQLRNAKRSMLLVGLFLFIGGGYALLREFFWIEEFRQGWALASAGLMLLGVLPLAYGTELLHFKDAFFFMTPQRLSYRLTLFGSEKVIEWAQVEELHITRHVISFLLAGGHVQRLRLHAIQDASLARHVSRSIHLAAMEKGIMINGVKPSPSEPALQV</sequence>
<dbReference type="OrthoDB" id="852315at2"/>
<evidence type="ECO:0000313" key="3">
    <source>
        <dbReference type="Proteomes" id="UP000198724"/>
    </source>
</evidence>
<keyword evidence="3" id="KW-1185">Reference proteome</keyword>
<reference evidence="3" key="1">
    <citation type="submission" date="2016-10" db="EMBL/GenBank/DDBJ databases">
        <authorList>
            <person name="Varghese N."/>
            <person name="Submissions S."/>
        </authorList>
    </citation>
    <scope>NUCLEOTIDE SEQUENCE [LARGE SCALE GENOMIC DNA]</scope>
    <source>
        <strain evidence="3">LP51</strain>
    </source>
</reference>
<name>A0A1I2RSM1_9BACT</name>
<gene>
    <name evidence="2" type="ORF">SAMN05421739_102510</name>
</gene>
<evidence type="ECO:0000256" key="1">
    <source>
        <dbReference type="SAM" id="Phobius"/>
    </source>
</evidence>
<dbReference type="EMBL" id="FOOT01000002">
    <property type="protein sequence ID" value="SFG43450.1"/>
    <property type="molecule type" value="Genomic_DNA"/>
</dbReference>
<keyword evidence="1" id="KW-0472">Membrane</keyword>
<feature type="transmembrane region" description="Helical" evidence="1">
    <location>
        <begin position="17"/>
        <end position="34"/>
    </location>
</feature>
<dbReference type="RefSeq" id="WP_092099957.1">
    <property type="nucleotide sequence ID" value="NZ_FOOT01000002.1"/>
</dbReference>
<keyword evidence="1" id="KW-1133">Transmembrane helix</keyword>